<evidence type="ECO:0000256" key="5">
    <source>
        <dbReference type="ARBA" id="ARBA00022679"/>
    </source>
</evidence>
<feature type="domain" description="GDPGP1-like N-terminal" evidence="10">
    <location>
        <begin position="57"/>
        <end position="221"/>
    </location>
</feature>
<evidence type="ECO:0000313" key="12">
    <source>
        <dbReference type="Proteomes" id="UP001231189"/>
    </source>
</evidence>
<evidence type="ECO:0000256" key="7">
    <source>
        <dbReference type="ARBA" id="ARBA00022741"/>
    </source>
</evidence>
<keyword evidence="6" id="KW-0548">Nucleotidyltransferase</keyword>
<organism evidence="11 12">
    <name type="scientific">Lolium multiflorum</name>
    <name type="common">Italian ryegrass</name>
    <name type="synonym">Lolium perenne subsp. multiflorum</name>
    <dbReference type="NCBI Taxonomy" id="4521"/>
    <lineage>
        <taxon>Eukaryota</taxon>
        <taxon>Viridiplantae</taxon>
        <taxon>Streptophyta</taxon>
        <taxon>Embryophyta</taxon>
        <taxon>Tracheophyta</taxon>
        <taxon>Spermatophyta</taxon>
        <taxon>Magnoliopsida</taxon>
        <taxon>Liliopsida</taxon>
        <taxon>Poales</taxon>
        <taxon>Poaceae</taxon>
        <taxon>BOP clade</taxon>
        <taxon>Pooideae</taxon>
        <taxon>Poodae</taxon>
        <taxon>Poeae</taxon>
        <taxon>Poeae Chloroplast Group 2 (Poeae type)</taxon>
        <taxon>Loliodinae</taxon>
        <taxon>Loliinae</taxon>
        <taxon>Lolium</taxon>
    </lineage>
</organism>
<evidence type="ECO:0008006" key="13">
    <source>
        <dbReference type="Google" id="ProtNLM"/>
    </source>
</evidence>
<comment type="similarity">
    <text evidence="2">Belongs to the GDPGP1 family.</text>
</comment>
<dbReference type="GO" id="GO:0000166">
    <property type="term" value="F:nucleotide binding"/>
    <property type="evidence" value="ECO:0007669"/>
    <property type="project" value="UniProtKB-KW"/>
</dbReference>
<evidence type="ECO:0000256" key="4">
    <source>
        <dbReference type="ARBA" id="ARBA00022658"/>
    </source>
</evidence>
<keyword evidence="12" id="KW-1185">Reference proteome</keyword>
<feature type="domain" description="GDPGP1-like C-terminal" evidence="9">
    <location>
        <begin position="228"/>
        <end position="364"/>
    </location>
</feature>
<evidence type="ECO:0000256" key="6">
    <source>
        <dbReference type="ARBA" id="ARBA00022695"/>
    </source>
</evidence>
<dbReference type="InterPro" id="IPR026506">
    <property type="entry name" value="GDPGP"/>
</dbReference>
<evidence type="ECO:0000313" key="11">
    <source>
        <dbReference type="EMBL" id="KAK1626622.1"/>
    </source>
</evidence>
<dbReference type="InterPro" id="IPR058866">
    <property type="entry name" value="GDPGP1_N"/>
</dbReference>
<evidence type="ECO:0000259" key="10">
    <source>
        <dbReference type="Pfam" id="PF26217"/>
    </source>
</evidence>
<evidence type="ECO:0000256" key="3">
    <source>
        <dbReference type="ARBA" id="ARBA00022490"/>
    </source>
</evidence>
<comment type="caution">
    <text evidence="11">The sequence shown here is derived from an EMBL/GenBank/DDBJ whole genome shotgun (WGS) entry which is preliminary data.</text>
</comment>
<dbReference type="EMBL" id="JAUUTY010000005">
    <property type="protein sequence ID" value="KAK1626622.1"/>
    <property type="molecule type" value="Genomic_DNA"/>
</dbReference>
<keyword evidence="8" id="KW-0378">Hydrolase</keyword>
<evidence type="ECO:0000259" key="9">
    <source>
        <dbReference type="Pfam" id="PF26216"/>
    </source>
</evidence>
<reference evidence="11" key="1">
    <citation type="submission" date="2023-07" db="EMBL/GenBank/DDBJ databases">
        <title>A chromosome-level genome assembly of Lolium multiflorum.</title>
        <authorList>
            <person name="Chen Y."/>
            <person name="Copetti D."/>
            <person name="Kolliker R."/>
            <person name="Studer B."/>
        </authorList>
    </citation>
    <scope>NUCLEOTIDE SEQUENCE</scope>
    <source>
        <strain evidence="11">02402/16</strain>
        <tissue evidence="11">Leaf</tissue>
    </source>
</reference>
<dbReference type="GO" id="GO:0005737">
    <property type="term" value="C:cytoplasm"/>
    <property type="evidence" value="ECO:0007669"/>
    <property type="project" value="UniProtKB-SubCell"/>
</dbReference>
<comment type="subcellular location">
    <subcellularLocation>
        <location evidence="1">Cytoplasm</location>
    </subcellularLocation>
</comment>
<dbReference type="GO" id="GO:0016787">
    <property type="term" value="F:hydrolase activity"/>
    <property type="evidence" value="ECO:0007669"/>
    <property type="project" value="UniProtKB-KW"/>
</dbReference>
<proteinExistence type="inferred from homology"/>
<sequence>MVSATNLDGDYSFHGKNTPLDQFEGVKIHLYRLGTEQRELDALKSSACADQGSPSLLDTIILSQWENKSREGQLAYDVTACKLKVIEGERDFVIQMNDKWNSFLLNEYGKFSHPFGCSKLSSTKNCGELLLCIEEGEKNEPEVVPLTTPPNGGVMLIANAYPVEYGHIFLVPNPTNRLSPFWDKKMFGLITKIASEVNSAAFRVFFDGTSIVPNHTDFQACYFASPLPVESASTVPVYDMKTRSGVRVYETVDYPLKALVFCSNNAKALVNVVSEACLTLRENNTAHSLMISNNGRNVFLFPQVKSLVTGCYLSAWECCGYFVYHAKVDFDRACEAEISSRMASFSPEDGAFEDLKDLCCAIADDLDTCACAE</sequence>
<evidence type="ECO:0000256" key="2">
    <source>
        <dbReference type="ARBA" id="ARBA00006451"/>
    </source>
</evidence>
<dbReference type="GO" id="GO:0080048">
    <property type="term" value="F:GDP-D-glucose phosphorylase activity"/>
    <property type="evidence" value="ECO:0007669"/>
    <property type="project" value="InterPro"/>
</dbReference>
<dbReference type="AlphaFoldDB" id="A0AAD8RM08"/>
<protein>
    <recommendedName>
        <fullName evidence="13">GDP-L-galactose phosphorylase 1</fullName>
    </recommendedName>
</protein>
<keyword evidence="3" id="KW-0963">Cytoplasm</keyword>
<accession>A0AAD8RM08</accession>
<dbReference type="PANTHER" id="PTHR20884">
    <property type="entry name" value="GDP-D-GLUCOSE PHOSPHORYLASE 1"/>
    <property type="match status" value="1"/>
</dbReference>
<keyword evidence="5" id="KW-0808">Transferase</keyword>
<keyword evidence="4" id="KW-0344">Guanine-nucleotide releasing factor</keyword>
<evidence type="ECO:0000256" key="1">
    <source>
        <dbReference type="ARBA" id="ARBA00004496"/>
    </source>
</evidence>
<dbReference type="Pfam" id="PF26217">
    <property type="entry name" value="GDPGP1_N"/>
    <property type="match status" value="1"/>
</dbReference>
<dbReference type="Pfam" id="PF26216">
    <property type="entry name" value="GDPGP1_C"/>
    <property type="match status" value="1"/>
</dbReference>
<dbReference type="GO" id="GO:0005085">
    <property type="term" value="F:guanyl-nucleotide exchange factor activity"/>
    <property type="evidence" value="ECO:0007669"/>
    <property type="project" value="UniProtKB-KW"/>
</dbReference>
<gene>
    <name evidence="11" type="ORF">QYE76_000937</name>
</gene>
<name>A0AAD8RM08_LOLMU</name>
<evidence type="ECO:0000256" key="8">
    <source>
        <dbReference type="ARBA" id="ARBA00022801"/>
    </source>
</evidence>
<dbReference type="PANTHER" id="PTHR20884:SF9">
    <property type="entry name" value="OS12G0612100 PROTEIN"/>
    <property type="match status" value="1"/>
</dbReference>
<keyword evidence="7" id="KW-0547">Nucleotide-binding</keyword>
<dbReference type="Proteomes" id="UP001231189">
    <property type="component" value="Unassembled WGS sequence"/>
</dbReference>
<dbReference type="GO" id="GO:0006006">
    <property type="term" value="P:glucose metabolic process"/>
    <property type="evidence" value="ECO:0007669"/>
    <property type="project" value="TreeGrafter"/>
</dbReference>
<dbReference type="InterPro" id="IPR058865">
    <property type="entry name" value="GDPGP1_C"/>
</dbReference>